<dbReference type="OrthoDB" id="9807630at2"/>
<dbReference type="Proteomes" id="UP000240904">
    <property type="component" value="Unassembled WGS sequence"/>
</dbReference>
<keyword evidence="2" id="KW-1185">Reference proteome</keyword>
<reference evidence="1 2" key="1">
    <citation type="submission" date="2018-03" db="EMBL/GenBank/DDBJ databases">
        <title>Whole genome sequencing of Histamine producing bacteria.</title>
        <authorList>
            <person name="Butler K."/>
        </authorList>
    </citation>
    <scope>NUCLEOTIDE SEQUENCE [LARGE SCALE GENOMIC DNA]</scope>
    <source>
        <strain evidence="1 2">DSM 16190</strain>
    </source>
</reference>
<organism evidence="1 2">
    <name type="scientific">Photobacterium lipolyticum</name>
    <dbReference type="NCBI Taxonomy" id="266810"/>
    <lineage>
        <taxon>Bacteria</taxon>
        <taxon>Pseudomonadati</taxon>
        <taxon>Pseudomonadota</taxon>
        <taxon>Gammaproteobacteria</taxon>
        <taxon>Vibrionales</taxon>
        <taxon>Vibrionaceae</taxon>
        <taxon>Photobacterium</taxon>
    </lineage>
</organism>
<dbReference type="AlphaFoldDB" id="A0A2T3N1I2"/>
<dbReference type="EMBL" id="PYMC01000003">
    <property type="protein sequence ID" value="PSW06187.1"/>
    <property type="molecule type" value="Genomic_DNA"/>
</dbReference>
<dbReference type="Gene3D" id="3.40.50.1000">
    <property type="entry name" value="HAD superfamily/HAD-like"/>
    <property type="match status" value="1"/>
</dbReference>
<dbReference type="InterPro" id="IPR023198">
    <property type="entry name" value="PGP-like_dom2"/>
</dbReference>
<protein>
    <submittedName>
        <fullName evidence="1">Haloacid dehalogenase</fullName>
    </submittedName>
</protein>
<dbReference type="Gene3D" id="1.10.150.240">
    <property type="entry name" value="Putative phosphatase, domain 2"/>
    <property type="match status" value="1"/>
</dbReference>
<evidence type="ECO:0000313" key="2">
    <source>
        <dbReference type="Proteomes" id="UP000240904"/>
    </source>
</evidence>
<evidence type="ECO:0000313" key="1">
    <source>
        <dbReference type="EMBL" id="PSW06187.1"/>
    </source>
</evidence>
<proteinExistence type="predicted"/>
<dbReference type="Pfam" id="PF13419">
    <property type="entry name" value="HAD_2"/>
    <property type="match status" value="1"/>
</dbReference>
<gene>
    <name evidence="1" type="ORF">C9I89_06675</name>
</gene>
<dbReference type="InterPro" id="IPR041492">
    <property type="entry name" value="HAD_2"/>
</dbReference>
<accession>A0A2T3N1I2</accession>
<name>A0A2T3N1I2_9GAMM</name>
<dbReference type="SUPFAM" id="SSF56784">
    <property type="entry name" value="HAD-like"/>
    <property type="match status" value="1"/>
</dbReference>
<dbReference type="InterPro" id="IPR036412">
    <property type="entry name" value="HAD-like_sf"/>
</dbReference>
<comment type="caution">
    <text evidence="1">The sequence shown here is derived from an EMBL/GenBank/DDBJ whole genome shotgun (WGS) entry which is preliminary data.</text>
</comment>
<sequence>MPLGGSMHLVMFDIDGTLIQSCKLDAMCFSDTVNSILGIEIKNNISDYTNITVSGILDEFIAQVGLMNRRDEIHHRVKDEFARRVNLELKVTPVREVEGAISFINQLKGRQDVEVSIATGGWEDSAQLKLKSAGFDISGIAFASASDHFQRTKIMQVSESRCKCKNFISKTYFGDGVWDKKACIDLAYNFVLVGERLEHSKQIDNFLIQSQVMSHIGI</sequence>
<dbReference type="InterPro" id="IPR023214">
    <property type="entry name" value="HAD_sf"/>
</dbReference>